<dbReference type="Pfam" id="PF02719">
    <property type="entry name" value="Polysacc_synt_2"/>
    <property type="match status" value="1"/>
</dbReference>
<feature type="domain" description="Polysaccharide biosynthesis protein CapD-like" evidence="3">
    <location>
        <begin position="302"/>
        <end position="587"/>
    </location>
</feature>
<dbReference type="SUPFAM" id="SSF51735">
    <property type="entry name" value="NAD(P)-binding Rossmann-fold domains"/>
    <property type="match status" value="2"/>
</dbReference>
<keyword evidence="2" id="KW-0472">Membrane</keyword>
<evidence type="ECO:0000256" key="1">
    <source>
        <dbReference type="ARBA" id="ARBA00007430"/>
    </source>
</evidence>
<dbReference type="PANTHER" id="PTHR43318:SF1">
    <property type="entry name" value="POLYSACCHARIDE BIOSYNTHESIS PROTEIN EPSC-RELATED"/>
    <property type="match status" value="1"/>
</dbReference>
<name>I5B516_9BACT</name>
<gene>
    <name evidence="4" type="ORF">DespoDRAFT_02744</name>
</gene>
<dbReference type="AlphaFoldDB" id="I5B516"/>
<dbReference type="HOGENOM" id="CLU_013560_5_2_7"/>
<evidence type="ECO:0000313" key="4">
    <source>
        <dbReference type="EMBL" id="EIM64579.1"/>
    </source>
</evidence>
<dbReference type="EMBL" id="CM001488">
    <property type="protein sequence ID" value="EIM64579.1"/>
    <property type="molecule type" value="Genomic_DNA"/>
</dbReference>
<comment type="similarity">
    <text evidence="1">Belongs to the polysaccharide synthase family.</text>
</comment>
<dbReference type="Gene3D" id="3.40.50.720">
    <property type="entry name" value="NAD(P)-binding Rossmann-like Domain"/>
    <property type="match status" value="2"/>
</dbReference>
<keyword evidence="5" id="KW-1185">Reference proteome</keyword>
<dbReference type="STRING" id="879212.DespoDRAFT_02744"/>
<evidence type="ECO:0000313" key="5">
    <source>
        <dbReference type="Proteomes" id="UP000005778"/>
    </source>
</evidence>
<accession>I5B516</accession>
<dbReference type="RefSeq" id="WP_004074167.1">
    <property type="nucleotide sequence ID" value="NZ_CM001488.1"/>
</dbReference>
<evidence type="ECO:0000259" key="3">
    <source>
        <dbReference type="Pfam" id="PF02719"/>
    </source>
</evidence>
<dbReference type="InterPro" id="IPR051203">
    <property type="entry name" value="Polysaccharide_Synthase-Rel"/>
</dbReference>
<protein>
    <submittedName>
        <fullName evidence="4">Putative nucleoside-diphosphate sugar epimerase</fullName>
    </submittedName>
</protein>
<dbReference type="InterPro" id="IPR036291">
    <property type="entry name" value="NAD(P)-bd_dom_sf"/>
</dbReference>
<feature type="transmembrane region" description="Helical" evidence="2">
    <location>
        <begin position="47"/>
        <end position="65"/>
    </location>
</feature>
<reference evidence="4 5" key="2">
    <citation type="submission" date="2012-02" db="EMBL/GenBank/DDBJ databases">
        <title>Improved High-Quality Draft sequence of Desulfobacter postgatei 2ac9.</title>
        <authorList>
            <consortium name="US DOE Joint Genome Institute"/>
            <person name="Lucas S."/>
            <person name="Han J."/>
            <person name="Lapidus A."/>
            <person name="Cheng J.-F."/>
            <person name="Goodwin L."/>
            <person name="Pitluck S."/>
            <person name="Peters L."/>
            <person name="Ovchinnikova G."/>
            <person name="Held B."/>
            <person name="Detter J.C."/>
            <person name="Han C."/>
            <person name="Tapia R."/>
            <person name="Land M."/>
            <person name="Hauser L."/>
            <person name="Kyrpides N."/>
            <person name="Ivanova N."/>
            <person name="Pagani I."/>
            <person name="Orellana R."/>
            <person name="Lovley D."/>
            <person name="Woyke T."/>
        </authorList>
    </citation>
    <scope>NUCLEOTIDE SEQUENCE [LARGE SCALE GENOMIC DNA]</scope>
    <source>
        <strain evidence="4 5">2ac9</strain>
    </source>
</reference>
<dbReference type="Pfam" id="PF13727">
    <property type="entry name" value="CoA_binding_3"/>
    <property type="match status" value="1"/>
</dbReference>
<feature type="transmembrane region" description="Helical" evidence="2">
    <location>
        <begin position="77"/>
        <end position="98"/>
    </location>
</feature>
<dbReference type="Proteomes" id="UP000005778">
    <property type="component" value="Chromosome"/>
</dbReference>
<keyword evidence="2" id="KW-1133">Transmembrane helix</keyword>
<evidence type="ECO:0000256" key="2">
    <source>
        <dbReference type="SAM" id="Phobius"/>
    </source>
</evidence>
<keyword evidence="2" id="KW-0812">Transmembrane</keyword>
<reference evidence="4 5" key="1">
    <citation type="submission" date="2011-09" db="EMBL/GenBank/DDBJ databases">
        <authorList>
            <consortium name="US DOE Joint Genome Institute (JGI-PGF)"/>
            <person name="Lucas S."/>
            <person name="Han J."/>
            <person name="Lapidus A."/>
            <person name="Cheng J.-F."/>
            <person name="Goodwin L."/>
            <person name="Pitluck S."/>
            <person name="Peters L."/>
            <person name="Land M.L."/>
            <person name="Hauser L."/>
            <person name="Orellana R."/>
            <person name="Lovley D."/>
            <person name="Woyke T.J."/>
        </authorList>
    </citation>
    <scope>NUCLEOTIDE SEQUENCE [LARGE SCALE GENOMIC DNA]</scope>
    <source>
        <strain evidence="4 5">2ac9</strain>
    </source>
</reference>
<dbReference type="CDD" id="cd05237">
    <property type="entry name" value="UDP_invert_4-6DH_SDR_e"/>
    <property type="match status" value="1"/>
</dbReference>
<dbReference type="PANTHER" id="PTHR43318">
    <property type="entry name" value="UDP-N-ACETYLGLUCOSAMINE 4,6-DEHYDRATASE"/>
    <property type="match status" value="1"/>
</dbReference>
<organism evidence="4 5">
    <name type="scientific">Desulfobacter postgatei 2ac9</name>
    <dbReference type="NCBI Taxonomy" id="879212"/>
    <lineage>
        <taxon>Bacteria</taxon>
        <taxon>Pseudomonadati</taxon>
        <taxon>Thermodesulfobacteriota</taxon>
        <taxon>Desulfobacteria</taxon>
        <taxon>Desulfobacterales</taxon>
        <taxon>Desulfobacteraceae</taxon>
        <taxon>Desulfobacter</taxon>
    </lineage>
</organism>
<dbReference type="OrthoDB" id="9769113at2"/>
<sequence>MKIKLSRNFLLTLAVDLLILAVSYYMGHLIRYDFNIPDWARQRFFETLAYVLMFKLICFYLFDVYRGMWRYTSLKDILDIVKASALATIFIVVVVLFATRFKHFSRSVFVIDWCFTVIGLTSIRVFTRLCFEEFSGDVGPAIIGFALKKIFSKKLAQKGRRMVIIGAGDCGQRICREFKENPNVKSQVIGFLDDDKGKIGRRIHGVSVLNNIDNLEHTIRSKSVDEVIIAIPNACARRMRQIVTQCRQAGVEFKTVPDMGELIDGKITLNAIRNVEYRDLLGRQPVSLDQESIGEYLGHKIVMVTGAGGSIGIGLCRQICRYKPEQLILFERAESPLFEIDLELKKNFPDIDVVPILGDIQNPGEVIRIFSQYRPEIVFHAAAYKHVPMLEVHPWKAVENNIVGTCNLIEAARTFQCERFVFVSTDKAVNPTNVMGATKRFAELLIQRENSDTDRGPWFITVRFGNVIGSVGSVVPLFKKQIKEGGPVTVTHPKMIRYFMLIPEACQLILQAGAMGKGGEVYILEMGAPISIDTMARDLIRFSGFEPDVDIKIKYTGLRMGEKLYEELVTAQENVVPTAHQKIMVVNSCPVVGISLDNDLIRLKEAAAARDHRAIRTLLKQSIPEYQPFDYPDASENQNFV</sequence>
<feature type="transmembrane region" description="Helical" evidence="2">
    <location>
        <begin position="9"/>
        <end position="27"/>
    </location>
</feature>
<proteinExistence type="inferred from homology"/>
<dbReference type="InterPro" id="IPR003869">
    <property type="entry name" value="Polysac_CapD-like"/>
</dbReference>
<dbReference type="eggNOG" id="COG1086">
    <property type="taxonomic scope" value="Bacteria"/>
</dbReference>